<evidence type="ECO:0000256" key="8">
    <source>
        <dbReference type="ARBA" id="ARBA00023027"/>
    </source>
</evidence>
<dbReference type="InterPro" id="IPR000086">
    <property type="entry name" value="NUDIX_hydrolase_dom"/>
</dbReference>
<dbReference type="InterPro" id="IPR020084">
    <property type="entry name" value="NUDIX_hydrolase_CS"/>
</dbReference>
<dbReference type="SUPFAM" id="SSF55811">
    <property type="entry name" value="Nudix"/>
    <property type="match status" value="1"/>
</dbReference>
<proteinExistence type="inferred from homology"/>
<dbReference type="EC" id="3.6.1.22" evidence="4"/>
<dbReference type="InterPro" id="IPR049734">
    <property type="entry name" value="NudC-like_C"/>
</dbReference>
<evidence type="ECO:0000313" key="12">
    <source>
        <dbReference type="Proteomes" id="UP001418444"/>
    </source>
</evidence>
<evidence type="ECO:0000256" key="2">
    <source>
        <dbReference type="ARBA" id="ARBA00001947"/>
    </source>
</evidence>
<dbReference type="PROSITE" id="PS00893">
    <property type="entry name" value="NUDIX_BOX"/>
    <property type="match status" value="1"/>
</dbReference>
<evidence type="ECO:0000256" key="3">
    <source>
        <dbReference type="ARBA" id="ARBA00009595"/>
    </source>
</evidence>
<dbReference type="Proteomes" id="UP001418444">
    <property type="component" value="Unassembled WGS sequence"/>
</dbReference>
<comment type="caution">
    <text evidence="11">The sequence shown here is derived from an EMBL/GenBank/DDBJ whole genome shotgun (WGS) entry which is preliminary data.</text>
</comment>
<evidence type="ECO:0000256" key="1">
    <source>
        <dbReference type="ARBA" id="ARBA00001946"/>
    </source>
</evidence>
<feature type="domain" description="Nudix hydrolase" evidence="10">
    <location>
        <begin position="160"/>
        <end position="286"/>
    </location>
</feature>
<dbReference type="InterPro" id="IPR050241">
    <property type="entry name" value="NAD-cap_RNA_hydrolase_NudC"/>
</dbReference>
<dbReference type="InterPro" id="IPR015797">
    <property type="entry name" value="NUDIX_hydrolase-like_dom_sf"/>
</dbReference>
<sequence length="323" mass="35304">MAAFEFLTPPLLSQAHFDRADHLRAEHAQLAAGWEQARVLLIDPRGRYPVDPGPGPTTGALRWSPAAELAATPPEEAVFLGVSGETHLWALRGDEVPGPLSDPRAGAHLLSPDEAGLLATALGMLNWHRSALFSPVDGAPTIIDRAGWVRRNADGTEEYPRTDPAVIMVVHDGADAILLGRQHAWPYPWFSTLAGFVEPGESLEQCVIREVAEEAGIVAHSPHYLGSQPWPFPRSLMLGFEVIADPDQPLALLDGELAQAQWFTRDEVNRALEREADWGADVDGEPDRPVTLMLPPQVSIARSLITSWAAARTRPLEWPVWPI</sequence>
<keyword evidence="12" id="KW-1185">Reference proteome</keyword>
<dbReference type="Gene3D" id="3.90.79.20">
    <property type="match status" value="1"/>
</dbReference>
<name>A0ABP7NTI0_9ACTN</name>
<evidence type="ECO:0000256" key="5">
    <source>
        <dbReference type="ARBA" id="ARBA00022723"/>
    </source>
</evidence>
<dbReference type="Pfam" id="PF00293">
    <property type="entry name" value="NUDIX"/>
    <property type="match status" value="1"/>
</dbReference>
<comment type="cofactor">
    <cofactor evidence="1">
        <name>Mg(2+)</name>
        <dbReference type="ChEBI" id="CHEBI:18420"/>
    </cofactor>
</comment>
<dbReference type="PROSITE" id="PS51462">
    <property type="entry name" value="NUDIX"/>
    <property type="match status" value="1"/>
</dbReference>
<gene>
    <name evidence="11" type="primary">nudC</name>
    <name evidence="11" type="ORF">GCM10022231_09980</name>
</gene>
<keyword evidence="8" id="KW-0520">NAD</keyword>
<evidence type="ECO:0000256" key="9">
    <source>
        <dbReference type="ARBA" id="ARBA00023679"/>
    </source>
</evidence>
<dbReference type="NCBIfam" id="NF001299">
    <property type="entry name" value="PRK00241.1"/>
    <property type="match status" value="1"/>
</dbReference>
<dbReference type="Gene3D" id="3.90.79.10">
    <property type="entry name" value="Nucleoside Triphosphate Pyrophosphohydrolase"/>
    <property type="match status" value="1"/>
</dbReference>
<evidence type="ECO:0000313" key="11">
    <source>
        <dbReference type="EMBL" id="GAA3953664.1"/>
    </source>
</evidence>
<evidence type="ECO:0000256" key="7">
    <source>
        <dbReference type="ARBA" id="ARBA00022842"/>
    </source>
</evidence>
<dbReference type="RefSeq" id="WP_344781214.1">
    <property type="nucleotide sequence ID" value="NZ_BAAAZW010000002.1"/>
</dbReference>
<comment type="similarity">
    <text evidence="3">Belongs to the Nudix hydrolase family. NudC subfamily.</text>
</comment>
<dbReference type="CDD" id="cd03429">
    <property type="entry name" value="NUDIX_NADH_pyrophosphatase_Nudt13"/>
    <property type="match status" value="1"/>
</dbReference>
<evidence type="ECO:0000256" key="4">
    <source>
        <dbReference type="ARBA" id="ARBA00012381"/>
    </source>
</evidence>
<keyword evidence="6" id="KW-0378">Hydrolase</keyword>
<evidence type="ECO:0000256" key="6">
    <source>
        <dbReference type="ARBA" id="ARBA00022801"/>
    </source>
</evidence>
<dbReference type="PANTHER" id="PTHR42904:SF6">
    <property type="entry name" value="NAD-CAPPED RNA HYDROLASE NUDT12"/>
    <property type="match status" value="1"/>
</dbReference>
<keyword evidence="5" id="KW-0479">Metal-binding</keyword>
<protein>
    <recommendedName>
        <fullName evidence="4">NAD(+) diphosphatase</fullName>
        <ecNumber evidence="4">3.6.1.22</ecNumber>
    </recommendedName>
</protein>
<accession>A0ABP7NTI0</accession>
<dbReference type="PANTHER" id="PTHR42904">
    <property type="entry name" value="NUDIX HYDROLASE, NUDC SUBFAMILY"/>
    <property type="match status" value="1"/>
</dbReference>
<reference evidence="12" key="1">
    <citation type="journal article" date="2019" name="Int. J. Syst. Evol. Microbiol.">
        <title>The Global Catalogue of Microorganisms (GCM) 10K type strain sequencing project: providing services to taxonomists for standard genome sequencing and annotation.</title>
        <authorList>
            <consortium name="The Broad Institute Genomics Platform"/>
            <consortium name="The Broad Institute Genome Sequencing Center for Infectious Disease"/>
            <person name="Wu L."/>
            <person name="Ma J."/>
        </authorList>
    </citation>
    <scope>NUCLEOTIDE SEQUENCE [LARGE SCALE GENOMIC DNA]</scope>
    <source>
        <strain evidence="12">JCM 16923</strain>
    </source>
</reference>
<dbReference type="EMBL" id="BAAAZW010000002">
    <property type="protein sequence ID" value="GAA3953664.1"/>
    <property type="molecule type" value="Genomic_DNA"/>
</dbReference>
<keyword evidence="7" id="KW-0460">Magnesium</keyword>
<organism evidence="11 12">
    <name type="scientific">Gordonia caeni</name>
    <dbReference type="NCBI Taxonomy" id="1007097"/>
    <lineage>
        <taxon>Bacteria</taxon>
        <taxon>Bacillati</taxon>
        <taxon>Actinomycetota</taxon>
        <taxon>Actinomycetes</taxon>
        <taxon>Mycobacteriales</taxon>
        <taxon>Gordoniaceae</taxon>
        <taxon>Gordonia</taxon>
    </lineage>
</organism>
<comment type="cofactor">
    <cofactor evidence="2">
        <name>Zn(2+)</name>
        <dbReference type="ChEBI" id="CHEBI:29105"/>
    </cofactor>
</comment>
<evidence type="ECO:0000259" key="10">
    <source>
        <dbReference type="PROSITE" id="PS51462"/>
    </source>
</evidence>
<comment type="catalytic activity">
    <reaction evidence="9">
        <text>a 5'-end NAD(+)-phospho-ribonucleoside in mRNA + H2O = a 5'-end phospho-adenosine-phospho-ribonucleoside in mRNA + beta-nicotinamide D-ribonucleotide + 2 H(+)</text>
        <dbReference type="Rhea" id="RHEA:60876"/>
        <dbReference type="Rhea" id="RHEA-COMP:15698"/>
        <dbReference type="Rhea" id="RHEA-COMP:15719"/>
        <dbReference type="ChEBI" id="CHEBI:14649"/>
        <dbReference type="ChEBI" id="CHEBI:15377"/>
        <dbReference type="ChEBI" id="CHEBI:15378"/>
        <dbReference type="ChEBI" id="CHEBI:144029"/>
        <dbReference type="ChEBI" id="CHEBI:144051"/>
    </reaction>
    <physiologicalReaction direction="left-to-right" evidence="9">
        <dbReference type="Rhea" id="RHEA:60877"/>
    </physiologicalReaction>
</comment>